<proteinExistence type="predicted"/>
<dbReference type="KEGG" id="hpel:HZS54_04355"/>
<dbReference type="EMBL" id="CP058909">
    <property type="protein sequence ID" value="QLH80916.1"/>
    <property type="molecule type" value="Genomic_DNA"/>
</dbReference>
<dbReference type="RefSeq" id="WP_179920732.1">
    <property type="nucleotide sequence ID" value="NZ_CP058909.1"/>
</dbReference>
<accession>A0A7D5TFW6</accession>
<sequence>MIDVLPYALAVPVAVVGAVGALFLHEAAHATPILLAGGNVHISIGSETGRTARLGPLTVTVGFDGVRKLVAYGYFQWEETPSKRVQALSFAAGPAVTVLLAASLGLVAFRGGNGPVSFCLTAVFYSELFRAVQTAVPRTYSRGAYAGLDSDGKQLLDLLRS</sequence>
<reference evidence="2 3" key="1">
    <citation type="submission" date="2020-07" db="EMBL/GenBank/DDBJ databases">
        <title>Halosimplex litoreum sp. nov. and Halosimplex rubrum sp. nov., isolated from different salt environments.</title>
        <authorList>
            <person name="Cui H."/>
        </authorList>
    </citation>
    <scope>NUCLEOTIDE SEQUENCE [LARGE SCALE GENOMIC DNA]</scope>
    <source>
        <strain evidence="2 3">R2</strain>
    </source>
</reference>
<evidence type="ECO:0000313" key="3">
    <source>
        <dbReference type="Proteomes" id="UP000509346"/>
    </source>
</evidence>
<dbReference type="AlphaFoldDB" id="A0A7D5TFW6"/>
<evidence type="ECO:0000313" key="2">
    <source>
        <dbReference type="EMBL" id="QLH80916.1"/>
    </source>
</evidence>
<keyword evidence="1" id="KW-1133">Transmembrane helix</keyword>
<evidence type="ECO:0008006" key="4">
    <source>
        <dbReference type="Google" id="ProtNLM"/>
    </source>
</evidence>
<gene>
    <name evidence="2" type="ORF">HZS54_04355</name>
</gene>
<dbReference type="GeneID" id="56081794"/>
<organism evidence="2 3">
    <name type="scientific">Halosimplex pelagicum</name>
    <dbReference type="NCBI Taxonomy" id="869886"/>
    <lineage>
        <taxon>Archaea</taxon>
        <taxon>Methanobacteriati</taxon>
        <taxon>Methanobacteriota</taxon>
        <taxon>Stenosarchaea group</taxon>
        <taxon>Halobacteria</taxon>
        <taxon>Halobacteriales</taxon>
        <taxon>Haloarculaceae</taxon>
        <taxon>Halosimplex</taxon>
    </lineage>
</organism>
<dbReference type="OrthoDB" id="239107at2157"/>
<feature type="transmembrane region" description="Helical" evidence="1">
    <location>
        <begin position="87"/>
        <end position="109"/>
    </location>
</feature>
<name>A0A7D5TFW6_9EURY</name>
<keyword evidence="1" id="KW-0812">Transmembrane</keyword>
<evidence type="ECO:0000256" key="1">
    <source>
        <dbReference type="SAM" id="Phobius"/>
    </source>
</evidence>
<dbReference type="Proteomes" id="UP000509346">
    <property type="component" value="Chromosome"/>
</dbReference>
<protein>
    <recommendedName>
        <fullName evidence="4">DUF3267 domain-containing protein</fullName>
    </recommendedName>
</protein>
<keyword evidence="1" id="KW-0472">Membrane</keyword>
<keyword evidence="3" id="KW-1185">Reference proteome</keyword>
<feature type="transmembrane region" description="Helical" evidence="1">
    <location>
        <begin position="6"/>
        <end position="24"/>
    </location>
</feature>